<name>A0AAN7BUV5_9PEZI</name>
<evidence type="ECO:0000256" key="6">
    <source>
        <dbReference type="ARBA" id="ARBA00023136"/>
    </source>
</evidence>
<dbReference type="Proteomes" id="UP001301958">
    <property type="component" value="Unassembled WGS sequence"/>
</dbReference>
<dbReference type="PANTHER" id="PTHR48182">
    <property type="entry name" value="PROTEIN SERAC1"/>
    <property type="match status" value="1"/>
</dbReference>
<reference evidence="7" key="1">
    <citation type="journal article" date="2023" name="Mol. Phylogenet. Evol.">
        <title>Genome-scale phylogeny and comparative genomics of the fungal order Sordariales.</title>
        <authorList>
            <person name="Hensen N."/>
            <person name="Bonometti L."/>
            <person name="Westerberg I."/>
            <person name="Brannstrom I.O."/>
            <person name="Guillou S."/>
            <person name="Cros-Aarteil S."/>
            <person name="Calhoun S."/>
            <person name="Haridas S."/>
            <person name="Kuo A."/>
            <person name="Mondo S."/>
            <person name="Pangilinan J."/>
            <person name="Riley R."/>
            <person name="LaButti K."/>
            <person name="Andreopoulos B."/>
            <person name="Lipzen A."/>
            <person name="Chen C."/>
            <person name="Yan M."/>
            <person name="Daum C."/>
            <person name="Ng V."/>
            <person name="Clum A."/>
            <person name="Steindorff A."/>
            <person name="Ohm R.A."/>
            <person name="Martin F."/>
            <person name="Silar P."/>
            <person name="Natvig D.O."/>
            <person name="Lalanne C."/>
            <person name="Gautier V."/>
            <person name="Ament-Velasquez S.L."/>
            <person name="Kruys A."/>
            <person name="Hutchinson M.I."/>
            <person name="Powell A.J."/>
            <person name="Barry K."/>
            <person name="Miller A.N."/>
            <person name="Grigoriev I.V."/>
            <person name="Debuchy R."/>
            <person name="Gladieux P."/>
            <person name="Hiltunen Thoren M."/>
            <person name="Johannesson H."/>
        </authorList>
    </citation>
    <scope>NUCLEOTIDE SEQUENCE</scope>
    <source>
        <strain evidence="7">CBS 990.96</strain>
    </source>
</reference>
<evidence type="ECO:0000256" key="3">
    <source>
        <dbReference type="ARBA" id="ARBA00004370"/>
    </source>
</evidence>
<dbReference type="EMBL" id="MU865302">
    <property type="protein sequence ID" value="KAK4230064.1"/>
    <property type="molecule type" value="Genomic_DNA"/>
</dbReference>
<evidence type="ECO:0000256" key="4">
    <source>
        <dbReference type="ARBA" id="ARBA00022824"/>
    </source>
</evidence>
<dbReference type="GO" id="GO:0016020">
    <property type="term" value="C:membrane"/>
    <property type="evidence" value="ECO:0007669"/>
    <property type="project" value="UniProtKB-SubCell"/>
</dbReference>
<organism evidence="7 8">
    <name type="scientific">Podospora fimiseda</name>
    <dbReference type="NCBI Taxonomy" id="252190"/>
    <lineage>
        <taxon>Eukaryota</taxon>
        <taxon>Fungi</taxon>
        <taxon>Dikarya</taxon>
        <taxon>Ascomycota</taxon>
        <taxon>Pezizomycotina</taxon>
        <taxon>Sordariomycetes</taxon>
        <taxon>Sordariomycetidae</taxon>
        <taxon>Sordariales</taxon>
        <taxon>Podosporaceae</taxon>
        <taxon>Podospora</taxon>
    </lineage>
</organism>
<sequence length="304" mass="33595">MDGLKTLYDPEGADIDIVFIHGLMGGWMKTWTKEEVLWPNELLPKEVPTARILSYGYNADVVHFWSRPADNRIDAISNSFFSQLTNNRSAAEASTRPIIFVAHSLGGIVVANALVDATSNSYGEVSACVRGIIFLGTPHRGSSKANWGEQARKFIAYFKATNSSLLKDLDAKSEKLAKIGDSFPSLLNTRGKQANTRIEVVCFYEGQPMGSLGKIVDETSATLSGYEKIMLDADHSQMCKFATVDDNNYRQVAGQLIKWCKDFSKPVDGSKKDGDQKAFFYGTNYGLQQFSNTGTQTNHFGRPM</sequence>
<dbReference type="Gene3D" id="3.40.50.1820">
    <property type="entry name" value="alpha/beta hydrolase"/>
    <property type="match status" value="1"/>
</dbReference>
<keyword evidence="4" id="KW-0256">Endoplasmic reticulum</keyword>
<evidence type="ECO:0000256" key="1">
    <source>
        <dbReference type="ARBA" id="ARBA00004173"/>
    </source>
</evidence>
<dbReference type="InterPro" id="IPR052374">
    <property type="entry name" value="SERAC1"/>
</dbReference>
<dbReference type="AlphaFoldDB" id="A0AAN7BUV5"/>
<gene>
    <name evidence="7" type="ORF">QBC38DRAFT_470476</name>
</gene>
<comment type="caution">
    <text evidence="7">The sequence shown here is derived from an EMBL/GenBank/DDBJ whole genome shotgun (WGS) entry which is preliminary data.</text>
</comment>
<keyword evidence="5" id="KW-0496">Mitochondrion</keyword>
<evidence type="ECO:0000313" key="8">
    <source>
        <dbReference type="Proteomes" id="UP001301958"/>
    </source>
</evidence>
<dbReference type="InterPro" id="IPR029058">
    <property type="entry name" value="AB_hydrolase_fold"/>
</dbReference>
<dbReference type="PANTHER" id="PTHR48182:SF2">
    <property type="entry name" value="PROTEIN SERAC1"/>
    <property type="match status" value="1"/>
</dbReference>
<keyword evidence="6" id="KW-0472">Membrane</keyword>
<dbReference type="GO" id="GO:0005783">
    <property type="term" value="C:endoplasmic reticulum"/>
    <property type="evidence" value="ECO:0007669"/>
    <property type="project" value="UniProtKB-SubCell"/>
</dbReference>
<proteinExistence type="predicted"/>
<keyword evidence="8" id="KW-1185">Reference proteome</keyword>
<evidence type="ECO:0000256" key="5">
    <source>
        <dbReference type="ARBA" id="ARBA00023128"/>
    </source>
</evidence>
<comment type="subcellular location">
    <subcellularLocation>
        <location evidence="2">Endoplasmic reticulum</location>
    </subcellularLocation>
    <subcellularLocation>
        <location evidence="3">Membrane</location>
    </subcellularLocation>
    <subcellularLocation>
        <location evidence="1">Mitochondrion</location>
    </subcellularLocation>
</comment>
<dbReference type="GO" id="GO:0005739">
    <property type="term" value="C:mitochondrion"/>
    <property type="evidence" value="ECO:0007669"/>
    <property type="project" value="UniProtKB-SubCell"/>
</dbReference>
<evidence type="ECO:0000313" key="7">
    <source>
        <dbReference type="EMBL" id="KAK4230064.1"/>
    </source>
</evidence>
<protein>
    <submittedName>
        <fullName evidence="7">Alpha/Beta hydrolase protein</fullName>
    </submittedName>
</protein>
<evidence type="ECO:0000256" key="2">
    <source>
        <dbReference type="ARBA" id="ARBA00004240"/>
    </source>
</evidence>
<dbReference type="SUPFAM" id="SSF53474">
    <property type="entry name" value="alpha/beta-Hydrolases"/>
    <property type="match status" value="1"/>
</dbReference>
<reference evidence="7" key="2">
    <citation type="submission" date="2023-05" db="EMBL/GenBank/DDBJ databases">
        <authorList>
            <consortium name="Lawrence Berkeley National Laboratory"/>
            <person name="Steindorff A."/>
            <person name="Hensen N."/>
            <person name="Bonometti L."/>
            <person name="Westerberg I."/>
            <person name="Brannstrom I.O."/>
            <person name="Guillou S."/>
            <person name="Cros-Aarteil S."/>
            <person name="Calhoun S."/>
            <person name="Haridas S."/>
            <person name="Kuo A."/>
            <person name="Mondo S."/>
            <person name="Pangilinan J."/>
            <person name="Riley R."/>
            <person name="Labutti K."/>
            <person name="Andreopoulos B."/>
            <person name="Lipzen A."/>
            <person name="Chen C."/>
            <person name="Yanf M."/>
            <person name="Daum C."/>
            <person name="Ng V."/>
            <person name="Clum A."/>
            <person name="Ohm R."/>
            <person name="Martin F."/>
            <person name="Silar P."/>
            <person name="Natvig D."/>
            <person name="Lalanne C."/>
            <person name="Gautier V."/>
            <person name="Ament-Velasquez S.L."/>
            <person name="Kruys A."/>
            <person name="Hutchinson M.I."/>
            <person name="Powell A.J."/>
            <person name="Barry K."/>
            <person name="Miller A.N."/>
            <person name="Grigoriev I.V."/>
            <person name="Debuchy R."/>
            <person name="Gladieux P."/>
            <person name="Thoren M.H."/>
            <person name="Johannesson H."/>
        </authorList>
    </citation>
    <scope>NUCLEOTIDE SEQUENCE</scope>
    <source>
        <strain evidence="7">CBS 990.96</strain>
    </source>
</reference>
<accession>A0AAN7BUV5</accession>
<keyword evidence="7" id="KW-0378">Hydrolase</keyword>
<dbReference type="GO" id="GO:0016787">
    <property type="term" value="F:hydrolase activity"/>
    <property type="evidence" value="ECO:0007669"/>
    <property type="project" value="UniProtKB-KW"/>
</dbReference>